<dbReference type="InterPro" id="IPR007110">
    <property type="entry name" value="Ig-like_dom"/>
</dbReference>
<dbReference type="SUPFAM" id="SSF48726">
    <property type="entry name" value="Immunoglobulin"/>
    <property type="match status" value="2"/>
</dbReference>
<reference evidence="2" key="1">
    <citation type="submission" date="2022-07" db="EMBL/GenBank/DDBJ databases">
        <authorList>
            <person name="Trinca V."/>
            <person name="Uliana J.V.C."/>
            <person name="Torres T.T."/>
            <person name="Ward R.J."/>
            <person name="Monesi N."/>
        </authorList>
    </citation>
    <scope>NUCLEOTIDE SEQUENCE</scope>
    <source>
        <strain evidence="2">HSMRA1968</strain>
        <tissue evidence="2">Whole embryos</tissue>
    </source>
</reference>
<dbReference type="InterPro" id="IPR003598">
    <property type="entry name" value="Ig_sub2"/>
</dbReference>
<sequence>MRSDGINSDVESTMGLVEPTASSIKPDYGITNVTTQIGTSAYLPCKVKQIFNKSVSWVRVRDHHILTVDRTTFIADERFHAYYSSTGQLPGVWTLQIKYVQARDAGIYECHLNFYGDEQKTSARVQLNVVVPRTELIGDSNRYVKEGSKVTLHCIVSGALDPPLYIFWFHGSEQIYPDNRRSWKTDINRNSLESDHTQSTIGSLTIPSVKKKDSGNYTCQPSNSESINIILHVIN</sequence>
<dbReference type="Pfam" id="PF07686">
    <property type="entry name" value="V-set"/>
    <property type="match status" value="1"/>
</dbReference>
<dbReference type="CDD" id="cd00096">
    <property type="entry name" value="Ig"/>
    <property type="match status" value="1"/>
</dbReference>
<dbReference type="GO" id="GO:0050808">
    <property type="term" value="P:synapse organization"/>
    <property type="evidence" value="ECO:0007669"/>
    <property type="project" value="TreeGrafter"/>
</dbReference>
<dbReference type="FunFam" id="2.60.40.10:FF:001026">
    <property type="entry name" value="Uncharacterized protein, isoform B"/>
    <property type="match status" value="1"/>
</dbReference>
<dbReference type="Pfam" id="PF13927">
    <property type="entry name" value="Ig_3"/>
    <property type="match status" value="1"/>
</dbReference>
<dbReference type="OrthoDB" id="8049355at2759"/>
<dbReference type="Proteomes" id="UP001151699">
    <property type="component" value="Chromosome C"/>
</dbReference>
<dbReference type="EMBL" id="WJQU01000004">
    <property type="protein sequence ID" value="KAJ6635063.1"/>
    <property type="molecule type" value="Genomic_DNA"/>
</dbReference>
<protein>
    <submittedName>
        <fullName evidence="2">Zwei Ig domain protein zig-8</fullName>
    </submittedName>
</protein>
<dbReference type="Gene3D" id="2.60.40.10">
    <property type="entry name" value="Immunoglobulins"/>
    <property type="match status" value="2"/>
</dbReference>
<evidence type="ECO:0000259" key="1">
    <source>
        <dbReference type="PROSITE" id="PS50835"/>
    </source>
</evidence>
<dbReference type="InterPro" id="IPR036179">
    <property type="entry name" value="Ig-like_dom_sf"/>
</dbReference>
<organism evidence="2 3">
    <name type="scientific">Pseudolycoriella hygida</name>
    <dbReference type="NCBI Taxonomy" id="35572"/>
    <lineage>
        <taxon>Eukaryota</taxon>
        <taxon>Metazoa</taxon>
        <taxon>Ecdysozoa</taxon>
        <taxon>Arthropoda</taxon>
        <taxon>Hexapoda</taxon>
        <taxon>Insecta</taxon>
        <taxon>Pterygota</taxon>
        <taxon>Neoptera</taxon>
        <taxon>Endopterygota</taxon>
        <taxon>Diptera</taxon>
        <taxon>Nematocera</taxon>
        <taxon>Sciaroidea</taxon>
        <taxon>Sciaridae</taxon>
        <taxon>Pseudolycoriella</taxon>
    </lineage>
</organism>
<dbReference type="PROSITE" id="PS50835">
    <property type="entry name" value="IG_LIKE"/>
    <property type="match status" value="2"/>
</dbReference>
<dbReference type="SMART" id="SM00409">
    <property type="entry name" value="IG"/>
    <property type="match status" value="2"/>
</dbReference>
<accession>A0A9Q0RWM5</accession>
<dbReference type="GO" id="GO:0032589">
    <property type="term" value="C:neuron projection membrane"/>
    <property type="evidence" value="ECO:0007669"/>
    <property type="project" value="TreeGrafter"/>
</dbReference>
<feature type="non-terminal residue" evidence="2">
    <location>
        <position position="235"/>
    </location>
</feature>
<keyword evidence="3" id="KW-1185">Reference proteome</keyword>
<feature type="domain" description="Ig-like" evidence="1">
    <location>
        <begin position="132"/>
        <end position="230"/>
    </location>
</feature>
<dbReference type="InterPro" id="IPR013783">
    <property type="entry name" value="Ig-like_fold"/>
</dbReference>
<dbReference type="InterPro" id="IPR037448">
    <property type="entry name" value="Zig-8"/>
</dbReference>
<proteinExistence type="predicted"/>
<dbReference type="InterPro" id="IPR013106">
    <property type="entry name" value="Ig_V-set"/>
</dbReference>
<feature type="domain" description="Ig-like" evidence="1">
    <location>
        <begin position="19"/>
        <end position="126"/>
    </location>
</feature>
<comment type="caution">
    <text evidence="2">The sequence shown here is derived from an EMBL/GenBank/DDBJ whole genome shotgun (WGS) entry which is preliminary data.</text>
</comment>
<name>A0A9Q0RWM5_9DIPT</name>
<gene>
    <name evidence="2" type="primary">zig-8_2</name>
    <name evidence="2" type="ORF">Bhyg_13646</name>
</gene>
<dbReference type="PANTHER" id="PTHR23279">
    <property type="entry name" value="DEFECTIVE PROBOSCIS EXTENSION RESPONSE DPR -RELATED"/>
    <property type="match status" value="1"/>
</dbReference>
<dbReference type="PANTHER" id="PTHR23279:SF21">
    <property type="entry name" value="DEFECTIVE PROBOSCIS EXTENSION RESPONSE 11, ISOFORM B-RELATED"/>
    <property type="match status" value="1"/>
</dbReference>
<evidence type="ECO:0000313" key="3">
    <source>
        <dbReference type="Proteomes" id="UP001151699"/>
    </source>
</evidence>
<dbReference type="InterPro" id="IPR003599">
    <property type="entry name" value="Ig_sub"/>
</dbReference>
<dbReference type="AlphaFoldDB" id="A0A9Q0RWM5"/>
<evidence type="ECO:0000313" key="2">
    <source>
        <dbReference type="EMBL" id="KAJ6635063.1"/>
    </source>
</evidence>
<dbReference type="SMART" id="SM00408">
    <property type="entry name" value="IGc2"/>
    <property type="match status" value="2"/>
</dbReference>